<organism evidence="1 2">
    <name type="scientific">Legionella pneumophila subsp. pneumophila</name>
    <dbReference type="NCBI Taxonomy" id="91891"/>
    <lineage>
        <taxon>Bacteria</taxon>
        <taxon>Pseudomonadati</taxon>
        <taxon>Pseudomonadota</taxon>
        <taxon>Gammaproteobacteria</taxon>
        <taxon>Legionellales</taxon>
        <taxon>Legionellaceae</taxon>
        <taxon>Legionella</taxon>
    </lineage>
</organism>
<reference evidence="1 2" key="1">
    <citation type="submission" date="2018-08" db="EMBL/GenBank/DDBJ databases">
        <title>Genome Sequences of Legionella pneumophila subsp. pneumophila Isolates, Recovered from a Drinking Water System in a Large Builging.</title>
        <authorList>
            <person name="Gomez-Alvarez V."/>
            <person name="Boczek L."/>
            <person name="King D."/>
            <person name="Pemberton A."/>
            <person name="Pfaller S."/>
            <person name="Rodgers M."/>
            <person name="Santodomingo J."/>
            <person name="Revetta R."/>
        </authorList>
    </citation>
    <scope>NUCLEOTIDE SEQUENCE [LARGE SCALE GENOMIC DNA]</scope>
    <source>
        <strain evidence="1 2">L01C.1</strain>
    </source>
</reference>
<proteinExistence type="predicted"/>
<name>A0A3A6VKK9_LEGPN</name>
<dbReference type="Proteomes" id="UP000277145">
    <property type="component" value="Unassembled WGS sequence"/>
</dbReference>
<comment type="caution">
    <text evidence="1">The sequence shown here is derived from an EMBL/GenBank/DDBJ whole genome shotgun (WGS) entry which is preliminary data.</text>
</comment>
<dbReference type="GO" id="GO:0004357">
    <property type="term" value="F:glutamate-cysteine ligase activity"/>
    <property type="evidence" value="ECO:0007669"/>
    <property type="project" value="InterPro"/>
</dbReference>
<dbReference type="EMBL" id="QWDR01000001">
    <property type="protein sequence ID" value="RJY33649.1"/>
    <property type="molecule type" value="Genomic_DNA"/>
</dbReference>
<sequence>MSSYNEFAGNMVMSDFPIFSVLGIEIEYMLVDKESLNVQPKSDLILRALAGHQVNEIELGDIAISNELVLHVLELKNNGPKPLHVPVAEHFQKTIRELQPLLAQHNLLLLPTGAHPWMDPNTETIRWPHGNHDIYNQFNSIFNCQGHGWANLQSMHVNLPYSNEEEFCQLHNAIRLILPLLPAIAASTPFLDGQATGLLDSRLYFYSRNQQRIPSISGDIIPEFIRTEREYQEQILEPMYRDIGPYDPEGILQYQWLNSRAAIPKFDMKAIEIRILDSQECVEADIAIAKAINAILKYWQSTSNFYLDNPCDTKSLKYVFDETIKNGLSCHINNKKLLEQWQLPLQGMSVNTIWSLLIERISHELDRKQQLALELILKQGNLSERILKACSSCVNHDSLKQVYTQLAHCLLRNEQFTP</sequence>
<dbReference type="Gene3D" id="3.30.590.20">
    <property type="match status" value="1"/>
</dbReference>
<dbReference type="InterPro" id="IPR050141">
    <property type="entry name" value="GCL_type2/YbdK_subfam"/>
</dbReference>
<dbReference type="InterPro" id="IPR006336">
    <property type="entry name" value="GCS2"/>
</dbReference>
<dbReference type="GO" id="GO:0042398">
    <property type="term" value="P:modified amino acid biosynthetic process"/>
    <property type="evidence" value="ECO:0007669"/>
    <property type="project" value="InterPro"/>
</dbReference>
<gene>
    <name evidence="1" type="ORF">D1H98_02230</name>
</gene>
<dbReference type="Pfam" id="PF04107">
    <property type="entry name" value="GCS2"/>
    <property type="match status" value="1"/>
</dbReference>
<dbReference type="PANTHER" id="PTHR36510:SF1">
    <property type="entry name" value="GLUTAMATE--CYSTEINE LIGASE 2-RELATED"/>
    <property type="match status" value="1"/>
</dbReference>
<dbReference type="PANTHER" id="PTHR36510">
    <property type="entry name" value="GLUTAMATE--CYSTEINE LIGASE 2-RELATED"/>
    <property type="match status" value="1"/>
</dbReference>
<evidence type="ECO:0000313" key="1">
    <source>
        <dbReference type="EMBL" id="RJY33649.1"/>
    </source>
</evidence>
<accession>A0A3A6VKK9</accession>
<evidence type="ECO:0000313" key="2">
    <source>
        <dbReference type="Proteomes" id="UP000277145"/>
    </source>
</evidence>
<dbReference type="InterPro" id="IPR014746">
    <property type="entry name" value="Gln_synth/guanido_kin_cat_dom"/>
</dbReference>
<keyword evidence="1" id="KW-0436">Ligase</keyword>
<protein>
    <submittedName>
        <fullName evidence="1">Glutamate--cysteine ligase</fullName>
    </submittedName>
</protein>
<dbReference type="SUPFAM" id="SSF55931">
    <property type="entry name" value="Glutamine synthetase/guanido kinase"/>
    <property type="match status" value="1"/>
</dbReference>
<dbReference type="AlphaFoldDB" id="A0A3A6VKK9"/>